<evidence type="ECO:0000313" key="6">
    <source>
        <dbReference type="EMBL" id="EPD30307.1"/>
    </source>
</evidence>
<protein>
    <recommendedName>
        <fullName evidence="5">Cell division protein SepF</fullName>
    </recommendedName>
</protein>
<keyword evidence="2 5" id="KW-0717">Septation</keyword>
<accession>A0A9W5VVV2</accession>
<dbReference type="InterPro" id="IPR023052">
    <property type="entry name" value="Cell_div_SepF"/>
</dbReference>
<evidence type="ECO:0000256" key="5">
    <source>
        <dbReference type="HAMAP-Rule" id="MF_01197"/>
    </source>
</evidence>
<keyword evidence="7" id="KW-1185">Reference proteome</keyword>
<dbReference type="GO" id="GO:0043093">
    <property type="term" value="P:FtsZ-dependent cytokinesis"/>
    <property type="evidence" value="ECO:0007669"/>
    <property type="project" value="UniProtKB-UniRule"/>
</dbReference>
<evidence type="ECO:0000256" key="2">
    <source>
        <dbReference type="ARBA" id="ARBA00023210"/>
    </source>
</evidence>
<dbReference type="GO" id="GO:0005737">
    <property type="term" value="C:cytoplasm"/>
    <property type="evidence" value="ECO:0007669"/>
    <property type="project" value="UniProtKB-SubCell"/>
</dbReference>
<dbReference type="EMBL" id="AGWN01000001">
    <property type="protein sequence ID" value="EPD30307.1"/>
    <property type="molecule type" value="Genomic_DNA"/>
</dbReference>
<keyword evidence="3 5" id="KW-0131">Cell cycle</keyword>
<dbReference type="RefSeq" id="WP_016443419.1">
    <property type="nucleotide sequence ID" value="NZ_KE150266.1"/>
</dbReference>
<organism evidence="6 7">
    <name type="scientific">Gleimia europaea ACS-120-V-Col10b</name>
    <dbReference type="NCBI Taxonomy" id="883069"/>
    <lineage>
        <taxon>Bacteria</taxon>
        <taxon>Bacillati</taxon>
        <taxon>Actinomycetota</taxon>
        <taxon>Actinomycetes</taxon>
        <taxon>Actinomycetales</taxon>
        <taxon>Actinomycetaceae</taxon>
        <taxon>Gleimia</taxon>
    </lineage>
</organism>
<sequence length="156" mass="17122">MGDALNRAMERFGWRGYDEDDEQVFDEPEFSRPNFSEPEPIAQLPRPEIVPSKSTSLDISRIVSVTLTSYADAEVIGNAMRDGVPVIINLSKMNEAEARRIVDFAAGLAFALNGSMEQVVEGVLLLTPESVKVEEGQQKNAFANEPLFANKSGLGF</sequence>
<dbReference type="GO" id="GO:0000917">
    <property type="term" value="P:division septum assembly"/>
    <property type="evidence" value="ECO:0007669"/>
    <property type="project" value="UniProtKB-KW"/>
</dbReference>
<dbReference type="Pfam" id="PF04472">
    <property type="entry name" value="SepF"/>
    <property type="match status" value="1"/>
</dbReference>
<dbReference type="PANTHER" id="PTHR35798">
    <property type="entry name" value="CELL DIVISION PROTEIN SEPF"/>
    <property type="match status" value="1"/>
</dbReference>
<comment type="subunit">
    <text evidence="5">Homodimer. Interacts with FtsZ.</text>
</comment>
<dbReference type="Gene3D" id="3.30.110.150">
    <property type="entry name" value="SepF-like protein"/>
    <property type="match status" value="1"/>
</dbReference>
<dbReference type="Proteomes" id="UP000014387">
    <property type="component" value="Unassembled WGS sequence"/>
</dbReference>
<keyword evidence="1 5" id="KW-0132">Cell division</keyword>
<reference evidence="6 7" key="1">
    <citation type="submission" date="2013-05" db="EMBL/GenBank/DDBJ databases">
        <title>The Genome Sequence of Actinomyces europaeus ACS-120-V-COL10B.</title>
        <authorList>
            <consortium name="The Broad Institute Genomics Platform"/>
            <person name="Earl A."/>
            <person name="Ward D."/>
            <person name="Feldgarden M."/>
            <person name="Gevers D."/>
            <person name="Saerens B."/>
            <person name="Vaneechoutte M."/>
            <person name="Walker B."/>
            <person name="Young S."/>
            <person name="Zeng Q."/>
            <person name="Gargeya S."/>
            <person name="Fitzgerald M."/>
            <person name="Haas B."/>
            <person name="Abouelleil A."/>
            <person name="Allen A.W."/>
            <person name="Alvarado L."/>
            <person name="Arachchi H.M."/>
            <person name="Berlin A.M."/>
            <person name="Chapman S.B."/>
            <person name="Gainer-Dewar J."/>
            <person name="Goldberg J."/>
            <person name="Griggs A."/>
            <person name="Gujja S."/>
            <person name="Hansen M."/>
            <person name="Howarth C."/>
            <person name="Imamovic A."/>
            <person name="Ireland A."/>
            <person name="Larimer J."/>
            <person name="McCowan C."/>
            <person name="Murphy C."/>
            <person name="Pearson M."/>
            <person name="Poon T.W."/>
            <person name="Priest M."/>
            <person name="Roberts A."/>
            <person name="Saif S."/>
            <person name="Shea T."/>
            <person name="Sisk P."/>
            <person name="Sykes S."/>
            <person name="Wortman J."/>
            <person name="Nusbaum C."/>
            <person name="Birren B."/>
        </authorList>
    </citation>
    <scope>NUCLEOTIDE SEQUENCE [LARGE SCALE GENOMIC DNA]</scope>
    <source>
        <strain evidence="6 7">ACS-120-V-Col10b</strain>
    </source>
</reference>
<dbReference type="OrthoDB" id="3731101at2"/>
<keyword evidence="5" id="KW-0963">Cytoplasm</keyword>
<dbReference type="HAMAP" id="MF_01197">
    <property type="entry name" value="SepF"/>
    <property type="match status" value="1"/>
</dbReference>
<proteinExistence type="inferred from homology"/>
<dbReference type="InterPro" id="IPR007561">
    <property type="entry name" value="Cell_div_SepF/SepF-rel"/>
</dbReference>
<gene>
    <name evidence="5" type="primary">sepF</name>
    <name evidence="6" type="ORF">HMPREF9238_00044</name>
</gene>
<dbReference type="PANTHER" id="PTHR35798:SF1">
    <property type="entry name" value="CELL DIVISION PROTEIN SEPF"/>
    <property type="match status" value="1"/>
</dbReference>
<name>A0A9W5VVV2_9ACTO</name>
<evidence type="ECO:0000313" key="7">
    <source>
        <dbReference type="Proteomes" id="UP000014387"/>
    </source>
</evidence>
<dbReference type="AlphaFoldDB" id="A0A9W5VVV2"/>
<evidence type="ECO:0000256" key="4">
    <source>
        <dbReference type="ARBA" id="ARBA00044936"/>
    </source>
</evidence>
<dbReference type="InterPro" id="IPR038594">
    <property type="entry name" value="SepF-like_sf"/>
</dbReference>
<comment type="caution">
    <text evidence="6">The sequence shown here is derived from an EMBL/GenBank/DDBJ whole genome shotgun (WGS) entry which is preliminary data.</text>
</comment>
<evidence type="ECO:0000256" key="1">
    <source>
        <dbReference type="ARBA" id="ARBA00022618"/>
    </source>
</evidence>
<comment type="function">
    <text evidence="4 5">Cell division protein that is part of the divisome complex and is recruited early to the Z-ring. Probably stimulates Z-ring formation, perhaps through the cross-linking of FtsZ protofilaments. Its function overlaps with FtsA.</text>
</comment>
<comment type="subcellular location">
    <subcellularLocation>
        <location evidence="5">Cytoplasm</location>
    </subcellularLocation>
    <text evidence="5">Localizes to the division site, in a FtsZ-dependent manner.</text>
</comment>
<evidence type="ECO:0000256" key="3">
    <source>
        <dbReference type="ARBA" id="ARBA00023306"/>
    </source>
</evidence>
<comment type="similarity">
    <text evidence="5">Belongs to the SepF family.</text>
</comment>